<reference evidence="1 2" key="2">
    <citation type="submission" date="2020-08" db="EMBL/GenBank/DDBJ databases">
        <authorList>
            <person name="Partida-Martinez L."/>
            <person name="Huntemann M."/>
            <person name="Clum A."/>
            <person name="Wang J."/>
            <person name="Palaniappan K."/>
            <person name="Ritter S."/>
            <person name="Chen I.-M."/>
            <person name="Stamatis D."/>
            <person name="Reddy T."/>
            <person name="O'Malley R."/>
            <person name="Daum C."/>
            <person name="Shapiro N."/>
            <person name="Ivanova N."/>
            <person name="Kyrpides N."/>
            <person name="Woyke T."/>
        </authorList>
    </citation>
    <scope>NUCLEOTIDE SEQUENCE [LARGE SCALE GENOMIC DNA]</scope>
    <source>
        <strain evidence="1 2">RAS26</strain>
    </source>
</reference>
<protein>
    <submittedName>
        <fullName evidence="1">Uncharacterized protein</fullName>
    </submittedName>
</protein>
<dbReference type="Proteomes" id="UP000518206">
    <property type="component" value="Unassembled WGS sequence"/>
</dbReference>
<dbReference type="EMBL" id="JACHVX010000002">
    <property type="protein sequence ID" value="MBB2922895.1"/>
    <property type="molecule type" value="Genomic_DNA"/>
</dbReference>
<proteinExistence type="predicted"/>
<sequence>MPPTPFVSRSPRAEDFILAHALGLVPRPRFVEVLATAQSPTRCATLLDLGWSGRSLPADELAGPAAAGAWPGEGDVHALLVDAGAVEADALSALDVTAHRPWVVVVASEEPGSGPAVDALTAAGYEAVLHDGASAYLVDPARTAQLRPPLAAEAGATPDAATDVVAAADAVAAPVTEPAGDAAAPDALAARLAALETQHDEALRQLVRWRARALDSWSAAASEHAGPDQDSLRRELEAMRGTLSWRVTRPLRAARTVGARLRGRA</sequence>
<evidence type="ECO:0000313" key="1">
    <source>
        <dbReference type="EMBL" id="MBB2922895.1"/>
    </source>
</evidence>
<reference evidence="1 2" key="1">
    <citation type="submission" date="2020-08" db="EMBL/GenBank/DDBJ databases">
        <title>The Agave Microbiome: Exploring the role of microbial communities in plant adaptations to desert environments.</title>
        <authorList>
            <person name="Partida-Martinez L.P."/>
        </authorList>
    </citation>
    <scope>NUCLEOTIDE SEQUENCE [LARGE SCALE GENOMIC DNA]</scope>
    <source>
        <strain evidence="1 2">RAS26</strain>
    </source>
</reference>
<gene>
    <name evidence="1" type="ORF">FHR80_001807</name>
</gene>
<dbReference type="AlphaFoldDB" id="A0A7W4UFY3"/>
<evidence type="ECO:0000313" key="2">
    <source>
        <dbReference type="Proteomes" id="UP000518206"/>
    </source>
</evidence>
<dbReference type="RefSeq" id="WP_183295735.1">
    <property type="nucleotide sequence ID" value="NZ_JACHVX010000002.1"/>
</dbReference>
<organism evidence="1 2">
    <name type="scientific">Cellulomonas cellasea</name>
    <dbReference type="NCBI Taxonomy" id="43670"/>
    <lineage>
        <taxon>Bacteria</taxon>
        <taxon>Bacillati</taxon>
        <taxon>Actinomycetota</taxon>
        <taxon>Actinomycetes</taxon>
        <taxon>Micrococcales</taxon>
        <taxon>Cellulomonadaceae</taxon>
        <taxon>Cellulomonas</taxon>
    </lineage>
</organism>
<comment type="caution">
    <text evidence="1">The sequence shown here is derived from an EMBL/GenBank/DDBJ whole genome shotgun (WGS) entry which is preliminary data.</text>
</comment>
<accession>A0A7W4UFY3</accession>
<name>A0A7W4UFY3_9CELL</name>